<evidence type="ECO:0008006" key="3">
    <source>
        <dbReference type="Google" id="ProtNLM"/>
    </source>
</evidence>
<dbReference type="OrthoDB" id="3259198at2759"/>
<gene>
    <name evidence="1" type="ORF">K435DRAFT_677366</name>
</gene>
<organism evidence="1 2">
    <name type="scientific">Dendrothele bispora (strain CBS 962.96)</name>
    <dbReference type="NCBI Taxonomy" id="1314807"/>
    <lineage>
        <taxon>Eukaryota</taxon>
        <taxon>Fungi</taxon>
        <taxon>Dikarya</taxon>
        <taxon>Basidiomycota</taxon>
        <taxon>Agaricomycotina</taxon>
        <taxon>Agaricomycetes</taxon>
        <taxon>Agaricomycetidae</taxon>
        <taxon>Agaricales</taxon>
        <taxon>Agaricales incertae sedis</taxon>
        <taxon>Dendrothele</taxon>
    </lineage>
</organism>
<accession>A0A4S8LKV8</accession>
<feature type="non-terminal residue" evidence="1">
    <location>
        <position position="1"/>
    </location>
</feature>
<evidence type="ECO:0000313" key="1">
    <source>
        <dbReference type="EMBL" id="THU89681.1"/>
    </source>
</evidence>
<proteinExistence type="predicted"/>
<keyword evidence="2" id="KW-1185">Reference proteome</keyword>
<dbReference type="Proteomes" id="UP000297245">
    <property type="component" value="Unassembled WGS sequence"/>
</dbReference>
<evidence type="ECO:0000313" key="2">
    <source>
        <dbReference type="Proteomes" id="UP000297245"/>
    </source>
</evidence>
<protein>
    <recommendedName>
        <fullName evidence="3">DUF659 domain-containing protein</fullName>
    </recommendedName>
</protein>
<sequence>EEILIDFRELIGEHSGVNIADAVWETLWNFNTQNSILQIMAFIMDNATNNDTIIQAFEQKCQDHNIEFSAKSYCLRCMPHTVYLAALKVNTQSL</sequence>
<reference evidence="1 2" key="1">
    <citation type="journal article" date="2019" name="Nat. Ecol. Evol.">
        <title>Megaphylogeny resolves global patterns of mushroom evolution.</title>
        <authorList>
            <person name="Varga T."/>
            <person name="Krizsan K."/>
            <person name="Foldi C."/>
            <person name="Dima B."/>
            <person name="Sanchez-Garcia M."/>
            <person name="Sanchez-Ramirez S."/>
            <person name="Szollosi G.J."/>
            <person name="Szarkandi J.G."/>
            <person name="Papp V."/>
            <person name="Albert L."/>
            <person name="Andreopoulos W."/>
            <person name="Angelini C."/>
            <person name="Antonin V."/>
            <person name="Barry K.W."/>
            <person name="Bougher N.L."/>
            <person name="Buchanan P."/>
            <person name="Buyck B."/>
            <person name="Bense V."/>
            <person name="Catcheside P."/>
            <person name="Chovatia M."/>
            <person name="Cooper J."/>
            <person name="Damon W."/>
            <person name="Desjardin D."/>
            <person name="Finy P."/>
            <person name="Geml J."/>
            <person name="Haridas S."/>
            <person name="Hughes K."/>
            <person name="Justo A."/>
            <person name="Karasinski D."/>
            <person name="Kautmanova I."/>
            <person name="Kiss B."/>
            <person name="Kocsube S."/>
            <person name="Kotiranta H."/>
            <person name="LaButti K.M."/>
            <person name="Lechner B.E."/>
            <person name="Liimatainen K."/>
            <person name="Lipzen A."/>
            <person name="Lukacs Z."/>
            <person name="Mihaltcheva S."/>
            <person name="Morgado L.N."/>
            <person name="Niskanen T."/>
            <person name="Noordeloos M.E."/>
            <person name="Ohm R.A."/>
            <person name="Ortiz-Santana B."/>
            <person name="Ovrebo C."/>
            <person name="Racz N."/>
            <person name="Riley R."/>
            <person name="Savchenko A."/>
            <person name="Shiryaev A."/>
            <person name="Soop K."/>
            <person name="Spirin V."/>
            <person name="Szebenyi C."/>
            <person name="Tomsovsky M."/>
            <person name="Tulloss R.E."/>
            <person name="Uehling J."/>
            <person name="Grigoriev I.V."/>
            <person name="Vagvolgyi C."/>
            <person name="Papp T."/>
            <person name="Martin F.M."/>
            <person name="Miettinen O."/>
            <person name="Hibbett D.S."/>
            <person name="Nagy L.G."/>
        </authorList>
    </citation>
    <scope>NUCLEOTIDE SEQUENCE [LARGE SCALE GENOMIC DNA]</scope>
    <source>
        <strain evidence="1 2">CBS 962.96</strain>
    </source>
</reference>
<name>A0A4S8LKV8_DENBC</name>
<dbReference type="EMBL" id="ML179360">
    <property type="protein sequence ID" value="THU89681.1"/>
    <property type="molecule type" value="Genomic_DNA"/>
</dbReference>
<dbReference type="AlphaFoldDB" id="A0A4S8LKV8"/>